<keyword evidence="3" id="KW-1185">Reference proteome</keyword>
<sequence>MWNTIYHSSTNLLPAQGQGKFHACTEIVEHFIQYSASLGVEVVLYLRMDADFLLLNPLFAVMKRWKRVEIDAQDCEGITLPRYFYVKHGDAEFMNAVALRDTEFSDDEDDNDSDYMEFEDDAEEQTDEVAGEGEVAEIDGYAASETSTFPGEIATSGLVKKLVILNDEDYDTIMFPEADMLLEFPSVSKLLECQELQPSLEELVIDLSGVDKRTVDILTGSSPLDPTYPAFPMPRRITFMDGVGPEPSQYDASGLKLEISFGKWLWAKDIRLSIFARYTLLTVLVNSHSPVTTSLRSRGFALHSSFSVHLQQNATPSPPEVNSSSSDPTLAYLQNYAPHFAILPSPESMRVPLIWSHICKQWRACSFSNPALWSTIYHFSTDLGPSESQCVFKASTEVVEHFIQHSTSFSLRVALYLRTEEDFLLLDPLFGILERWKSMQVDARDCRGITMPGYLYLKHGDEEIMSAVISKNEDITDLRSFEMLTFEKRRVQEDEVTRLLERSPHFTKLTVKHWTGLFARNLDNPLPYPRPPSVHHYLVHLELTWTPAPTMSSAWIDDEVITLLERSRCWLKTLVILDNAQTDLSPSMRFLSLSKLLRRDELFPSLEELVIGHSVFDNDTAETLMGPSALDLDRLDPPIPTLRRIHFTDGMVYTASQLSPARLAALLRSRYDGTGVKLKLSMGKWHWVKQSPAQDLRKLYSPHHAGTFRITCDKIPDLKDFLWTDEATGGPLDREEMIPTLQAARYRKRLLERVSPLEEELLEAFKHLQELRFPSIISNFVIRSRFILVLDHHFLYDSEVPVIFAILLQSGCVLASTAHASQNASSSRQEPSTFEAMPIELICKIMLHALPPVPSPDSVRTPLIWSHICKRLRASCFSNSALWGTIYHCNVDLGGQGVFKASKEIIQHLIQHSTLFSLQIDIYLRTEADFLVLNPLIGVMQRWRSILVDARNWRGITTPAYFYLNQGDEQFMNAVVSEQEEFADDDDDDDPDYIYSSSEDEDTDEWHSDSSRSEAGEAEEAISANDSYTQSTPPEEQILHSEAYENADTSSDVDEDSSDEETELDYCEYASDASGSLAAEPITEEDRLFPGDISPPNPDISVTSRTPLLEHLDFRCDGDEGMVIKFPALWELPRFLAHLKSVKETEVLRVLNLAPHLERLGVKHWCGSFSRNFDNLLFYPRPPTTYPSLRHLKLKWNPARDAGLVFPVLLGSLTLPCFETLHILAKTWIDNEVIALLERSQCSLKSLAVLDSAQRDLSASLRFSSVTRLLGREDLLSSLEELIINRSCLDSGTIDNLTVDHFPFDPTSPAIRFPALRRIRFSEGMAYTNLTQVVSLDFWSPDMRRLE</sequence>
<dbReference type="Proteomes" id="UP000305067">
    <property type="component" value="Unassembled WGS sequence"/>
</dbReference>
<dbReference type="OrthoDB" id="2269034at2759"/>
<evidence type="ECO:0000256" key="1">
    <source>
        <dbReference type="SAM" id="MobiDB-lite"/>
    </source>
</evidence>
<feature type="region of interest" description="Disordered" evidence="1">
    <location>
        <begin position="979"/>
        <end position="1063"/>
    </location>
</feature>
<reference evidence="2 3" key="1">
    <citation type="journal article" date="2019" name="Nat. Ecol. Evol.">
        <title>Megaphylogeny resolves global patterns of mushroom evolution.</title>
        <authorList>
            <person name="Varga T."/>
            <person name="Krizsan K."/>
            <person name="Foldi C."/>
            <person name="Dima B."/>
            <person name="Sanchez-Garcia M."/>
            <person name="Sanchez-Ramirez S."/>
            <person name="Szollosi G.J."/>
            <person name="Szarkandi J.G."/>
            <person name="Papp V."/>
            <person name="Albert L."/>
            <person name="Andreopoulos W."/>
            <person name="Angelini C."/>
            <person name="Antonin V."/>
            <person name="Barry K.W."/>
            <person name="Bougher N.L."/>
            <person name="Buchanan P."/>
            <person name="Buyck B."/>
            <person name="Bense V."/>
            <person name="Catcheside P."/>
            <person name="Chovatia M."/>
            <person name="Cooper J."/>
            <person name="Damon W."/>
            <person name="Desjardin D."/>
            <person name="Finy P."/>
            <person name="Geml J."/>
            <person name="Haridas S."/>
            <person name="Hughes K."/>
            <person name="Justo A."/>
            <person name="Karasinski D."/>
            <person name="Kautmanova I."/>
            <person name="Kiss B."/>
            <person name="Kocsube S."/>
            <person name="Kotiranta H."/>
            <person name="LaButti K.M."/>
            <person name="Lechner B.E."/>
            <person name="Liimatainen K."/>
            <person name="Lipzen A."/>
            <person name="Lukacs Z."/>
            <person name="Mihaltcheva S."/>
            <person name="Morgado L.N."/>
            <person name="Niskanen T."/>
            <person name="Noordeloos M.E."/>
            <person name="Ohm R.A."/>
            <person name="Ortiz-Santana B."/>
            <person name="Ovrebo C."/>
            <person name="Racz N."/>
            <person name="Riley R."/>
            <person name="Savchenko A."/>
            <person name="Shiryaev A."/>
            <person name="Soop K."/>
            <person name="Spirin V."/>
            <person name="Szebenyi C."/>
            <person name="Tomsovsky M."/>
            <person name="Tulloss R.E."/>
            <person name="Uehling J."/>
            <person name="Grigoriev I.V."/>
            <person name="Vagvolgyi C."/>
            <person name="Papp T."/>
            <person name="Martin F.M."/>
            <person name="Miettinen O."/>
            <person name="Hibbett D.S."/>
            <person name="Nagy L.G."/>
        </authorList>
    </citation>
    <scope>NUCLEOTIDE SEQUENCE [LARGE SCALE GENOMIC DNA]</scope>
    <source>
        <strain evidence="2 3">CBS 309.79</strain>
    </source>
</reference>
<organism evidence="2 3">
    <name type="scientific">Pterulicium gracile</name>
    <dbReference type="NCBI Taxonomy" id="1884261"/>
    <lineage>
        <taxon>Eukaryota</taxon>
        <taxon>Fungi</taxon>
        <taxon>Dikarya</taxon>
        <taxon>Basidiomycota</taxon>
        <taxon>Agaricomycotina</taxon>
        <taxon>Agaricomycetes</taxon>
        <taxon>Agaricomycetidae</taxon>
        <taxon>Agaricales</taxon>
        <taxon>Pleurotineae</taxon>
        <taxon>Pterulaceae</taxon>
        <taxon>Pterulicium</taxon>
    </lineage>
</organism>
<evidence type="ECO:0008006" key="4">
    <source>
        <dbReference type="Google" id="ProtNLM"/>
    </source>
</evidence>
<evidence type="ECO:0000313" key="3">
    <source>
        <dbReference type="Proteomes" id="UP000305067"/>
    </source>
</evidence>
<feature type="compositionally biased region" description="Acidic residues" evidence="1">
    <location>
        <begin position="1051"/>
        <end position="1063"/>
    </location>
</feature>
<dbReference type="EMBL" id="ML178849">
    <property type="protein sequence ID" value="TFK97225.1"/>
    <property type="molecule type" value="Genomic_DNA"/>
</dbReference>
<accession>A0A5C3Q564</accession>
<feature type="compositionally biased region" description="Basic and acidic residues" evidence="1">
    <location>
        <begin position="1005"/>
        <end position="1015"/>
    </location>
</feature>
<proteinExistence type="predicted"/>
<protein>
    <recommendedName>
        <fullName evidence="4">F-box domain-containing protein</fullName>
    </recommendedName>
</protein>
<name>A0A5C3Q564_9AGAR</name>
<feature type="compositionally biased region" description="Polar residues" evidence="1">
    <location>
        <begin position="1025"/>
        <end position="1034"/>
    </location>
</feature>
<feature type="compositionally biased region" description="Acidic residues" evidence="1">
    <location>
        <begin position="979"/>
        <end position="1004"/>
    </location>
</feature>
<gene>
    <name evidence="2" type="ORF">BDV98DRAFT_585745</name>
</gene>
<evidence type="ECO:0000313" key="2">
    <source>
        <dbReference type="EMBL" id="TFK97225.1"/>
    </source>
</evidence>